<proteinExistence type="predicted"/>
<organism evidence="2">
    <name type="scientific">marine sediment metagenome</name>
    <dbReference type="NCBI Taxonomy" id="412755"/>
    <lineage>
        <taxon>unclassified sequences</taxon>
        <taxon>metagenomes</taxon>
        <taxon>ecological metagenomes</taxon>
    </lineage>
</organism>
<gene>
    <name evidence="2" type="ORF">LCGC14_2742640</name>
</gene>
<evidence type="ECO:0000259" key="1">
    <source>
        <dbReference type="SMART" id="SM00507"/>
    </source>
</evidence>
<name>A0A0F8ZR69_9ZZZZ</name>
<dbReference type="GO" id="GO:0004519">
    <property type="term" value="F:endonuclease activity"/>
    <property type="evidence" value="ECO:0007669"/>
    <property type="project" value="InterPro"/>
</dbReference>
<protein>
    <recommendedName>
        <fullName evidence="1">HNH nuclease domain-containing protein</fullName>
    </recommendedName>
</protein>
<dbReference type="Pfam" id="PF01844">
    <property type="entry name" value="HNH"/>
    <property type="match status" value="1"/>
</dbReference>
<comment type="caution">
    <text evidence="2">The sequence shown here is derived from an EMBL/GenBank/DDBJ whole genome shotgun (WGS) entry which is preliminary data.</text>
</comment>
<dbReference type="Gene3D" id="1.10.30.50">
    <property type="match status" value="1"/>
</dbReference>
<dbReference type="InterPro" id="IPR002711">
    <property type="entry name" value="HNH"/>
</dbReference>
<dbReference type="EMBL" id="LAZR01049929">
    <property type="protein sequence ID" value="KKK88490.1"/>
    <property type="molecule type" value="Genomic_DNA"/>
</dbReference>
<reference evidence="2" key="1">
    <citation type="journal article" date="2015" name="Nature">
        <title>Complex archaea that bridge the gap between prokaryotes and eukaryotes.</title>
        <authorList>
            <person name="Spang A."/>
            <person name="Saw J.H."/>
            <person name="Jorgensen S.L."/>
            <person name="Zaremba-Niedzwiedzka K."/>
            <person name="Martijn J."/>
            <person name="Lind A.E."/>
            <person name="van Eijk R."/>
            <person name="Schleper C."/>
            <person name="Guy L."/>
            <person name="Ettema T.J."/>
        </authorList>
    </citation>
    <scope>NUCLEOTIDE SEQUENCE</scope>
</reference>
<sequence length="91" mass="10323">MPIRGGRAYRQHSTFKARIRERDGHRCQLCGCGVGDVCDRHWSTVTQIDVAHIVPFKDGGLSTPENMRVVCHPCNKREGYGTQDEVAIERR</sequence>
<dbReference type="SMART" id="SM00507">
    <property type="entry name" value="HNHc"/>
    <property type="match status" value="1"/>
</dbReference>
<dbReference type="GO" id="GO:0008270">
    <property type="term" value="F:zinc ion binding"/>
    <property type="evidence" value="ECO:0007669"/>
    <property type="project" value="InterPro"/>
</dbReference>
<feature type="domain" description="HNH nuclease" evidence="1">
    <location>
        <begin position="14"/>
        <end position="76"/>
    </location>
</feature>
<evidence type="ECO:0000313" key="2">
    <source>
        <dbReference type="EMBL" id="KKK88490.1"/>
    </source>
</evidence>
<dbReference type="InterPro" id="IPR003615">
    <property type="entry name" value="HNH_nuc"/>
</dbReference>
<dbReference type="GO" id="GO:0003676">
    <property type="term" value="F:nucleic acid binding"/>
    <property type="evidence" value="ECO:0007669"/>
    <property type="project" value="InterPro"/>
</dbReference>
<accession>A0A0F8ZR69</accession>
<dbReference type="AlphaFoldDB" id="A0A0F8ZR69"/>
<dbReference type="CDD" id="cd00085">
    <property type="entry name" value="HNHc"/>
    <property type="match status" value="1"/>
</dbReference>